<name>A0A1F6EDY4_9BACT</name>
<keyword evidence="1 2" id="KW-0238">DNA-binding</keyword>
<dbReference type="Gene3D" id="1.10.10.10">
    <property type="entry name" value="Winged helix-like DNA-binding domain superfamily/Winged helix DNA-binding domain"/>
    <property type="match status" value="1"/>
</dbReference>
<reference evidence="4 5" key="1">
    <citation type="journal article" date="2016" name="Nat. Commun.">
        <title>Thousands of microbial genomes shed light on interconnected biogeochemical processes in an aquifer system.</title>
        <authorList>
            <person name="Anantharaman K."/>
            <person name="Brown C.T."/>
            <person name="Hug L.A."/>
            <person name="Sharon I."/>
            <person name="Castelle C.J."/>
            <person name="Probst A.J."/>
            <person name="Thomas B.C."/>
            <person name="Singh A."/>
            <person name="Wilkins M.J."/>
            <person name="Karaoz U."/>
            <person name="Brodie E.L."/>
            <person name="Williams K.H."/>
            <person name="Hubbard S.S."/>
            <person name="Banfield J.F."/>
        </authorList>
    </citation>
    <scope>NUCLEOTIDE SEQUENCE [LARGE SCALE GENOMIC DNA]</scope>
</reference>
<dbReference type="Pfam" id="PF00486">
    <property type="entry name" value="Trans_reg_C"/>
    <property type="match status" value="1"/>
</dbReference>
<dbReference type="AlphaFoldDB" id="A0A1F6EDY4"/>
<dbReference type="GO" id="GO:0000160">
    <property type="term" value="P:phosphorelay signal transduction system"/>
    <property type="evidence" value="ECO:0007669"/>
    <property type="project" value="InterPro"/>
</dbReference>
<dbReference type="InterPro" id="IPR036388">
    <property type="entry name" value="WH-like_DNA-bd_sf"/>
</dbReference>
<dbReference type="EMBL" id="MFLV01000023">
    <property type="protein sequence ID" value="OGG71422.1"/>
    <property type="molecule type" value="Genomic_DNA"/>
</dbReference>
<accession>A0A1F6EDY4</accession>
<dbReference type="SUPFAM" id="SSF46894">
    <property type="entry name" value="C-terminal effector domain of the bipartite response regulators"/>
    <property type="match status" value="1"/>
</dbReference>
<dbReference type="GO" id="GO:0006355">
    <property type="term" value="P:regulation of DNA-templated transcription"/>
    <property type="evidence" value="ECO:0007669"/>
    <property type="project" value="InterPro"/>
</dbReference>
<dbReference type="STRING" id="1798508.A3A35_01615"/>
<protein>
    <recommendedName>
        <fullName evidence="3">OmpR/PhoB-type domain-containing protein</fullName>
    </recommendedName>
</protein>
<dbReference type="InterPro" id="IPR001867">
    <property type="entry name" value="OmpR/PhoB-type_DNA-bd"/>
</dbReference>
<dbReference type="SMART" id="SM00862">
    <property type="entry name" value="Trans_reg_C"/>
    <property type="match status" value="1"/>
</dbReference>
<evidence type="ECO:0000313" key="5">
    <source>
        <dbReference type="Proteomes" id="UP000179115"/>
    </source>
</evidence>
<dbReference type="InterPro" id="IPR016032">
    <property type="entry name" value="Sig_transdc_resp-reg_C-effctor"/>
</dbReference>
<evidence type="ECO:0000259" key="3">
    <source>
        <dbReference type="PROSITE" id="PS51755"/>
    </source>
</evidence>
<comment type="caution">
    <text evidence="4">The sequence shown here is derived from an EMBL/GenBank/DDBJ whole genome shotgun (WGS) entry which is preliminary data.</text>
</comment>
<evidence type="ECO:0000256" key="1">
    <source>
        <dbReference type="ARBA" id="ARBA00023125"/>
    </source>
</evidence>
<dbReference type="Proteomes" id="UP000179115">
    <property type="component" value="Unassembled WGS sequence"/>
</dbReference>
<proteinExistence type="predicted"/>
<evidence type="ECO:0000256" key="2">
    <source>
        <dbReference type="PROSITE-ProRule" id="PRU01091"/>
    </source>
</evidence>
<sequence length="118" mass="13728">MKDTAVKRDWLFLPVHKIDDLVLRKATKRAYWKGGKVNLTVRQFDLVDLLFSHRGTDISSRKLYDTFRGRPGLLAGNGPEGYRVNLRVVIMHIRKTFKAIDPAFDEIETFAGFGYRWK</sequence>
<dbReference type="PROSITE" id="PS51755">
    <property type="entry name" value="OMPR_PHOB"/>
    <property type="match status" value="1"/>
</dbReference>
<feature type="DNA-binding region" description="OmpR/PhoB-type" evidence="2">
    <location>
        <begin position="13"/>
        <end position="118"/>
    </location>
</feature>
<organism evidence="4 5">
    <name type="scientific">Candidatus Kaiserbacteria bacterium RIFCSPLOWO2_01_FULL_51_21</name>
    <dbReference type="NCBI Taxonomy" id="1798508"/>
    <lineage>
        <taxon>Bacteria</taxon>
        <taxon>Candidatus Kaiseribacteriota</taxon>
    </lineage>
</organism>
<dbReference type="GO" id="GO:0003677">
    <property type="term" value="F:DNA binding"/>
    <property type="evidence" value="ECO:0007669"/>
    <property type="project" value="UniProtKB-UniRule"/>
</dbReference>
<feature type="domain" description="OmpR/PhoB-type" evidence="3">
    <location>
        <begin position="13"/>
        <end position="118"/>
    </location>
</feature>
<evidence type="ECO:0000313" key="4">
    <source>
        <dbReference type="EMBL" id="OGG71422.1"/>
    </source>
</evidence>
<gene>
    <name evidence="4" type="ORF">A3A35_01615</name>
</gene>